<feature type="region of interest" description="Disordered" evidence="1">
    <location>
        <begin position="57"/>
        <end position="81"/>
    </location>
</feature>
<comment type="caution">
    <text evidence="2">The sequence shown here is derived from an EMBL/GenBank/DDBJ whole genome shotgun (WGS) entry which is preliminary data.</text>
</comment>
<accession>A0ABS5L6W0</accession>
<dbReference type="EMBL" id="JAAFYZ010000292">
    <property type="protein sequence ID" value="MBS2553860.1"/>
    <property type="molecule type" value="Genomic_DNA"/>
</dbReference>
<dbReference type="Proteomes" id="UP000730482">
    <property type="component" value="Unassembled WGS sequence"/>
</dbReference>
<dbReference type="RefSeq" id="WP_212020836.1">
    <property type="nucleotide sequence ID" value="NZ_JAAFYZ010000292.1"/>
</dbReference>
<reference evidence="2 3" key="1">
    <citation type="submission" date="2020-02" db="EMBL/GenBank/DDBJ databases">
        <title>Acidophilic actinobacteria isolated from forest soil.</title>
        <authorList>
            <person name="Golinska P."/>
        </authorList>
    </citation>
    <scope>NUCLEOTIDE SEQUENCE [LARGE SCALE GENOMIC DNA]</scope>
    <source>
        <strain evidence="2 3">NL8</strain>
    </source>
</reference>
<proteinExistence type="predicted"/>
<name>A0ABS5L6W0_9ACTN</name>
<gene>
    <name evidence="2" type="ORF">KGQ19_44105</name>
</gene>
<feature type="compositionally biased region" description="Basic and acidic residues" evidence="1">
    <location>
        <begin position="57"/>
        <end position="74"/>
    </location>
</feature>
<dbReference type="Pfam" id="PF10944">
    <property type="entry name" value="DUF2630"/>
    <property type="match status" value="1"/>
</dbReference>
<evidence type="ECO:0000256" key="1">
    <source>
        <dbReference type="SAM" id="MobiDB-lite"/>
    </source>
</evidence>
<evidence type="ECO:0000313" key="2">
    <source>
        <dbReference type="EMBL" id="MBS2553860.1"/>
    </source>
</evidence>
<protein>
    <submittedName>
        <fullName evidence="2">DUF2630 family protein</fullName>
    </submittedName>
</protein>
<evidence type="ECO:0000313" key="3">
    <source>
        <dbReference type="Proteomes" id="UP000730482"/>
    </source>
</evidence>
<organism evidence="2 3">
    <name type="scientific">Catenulispora pinistramenti</name>
    <dbReference type="NCBI Taxonomy" id="2705254"/>
    <lineage>
        <taxon>Bacteria</taxon>
        <taxon>Bacillati</taxon>
        <taxon>Actinomycetota</taxon>
        <taxon>Actinomycetes</taxon>
        <taxon>Catenulisporales</taxon>
        <taxon>Catenulisporaceae</taxon>
        <taxon>Catenulispora</taxon>
    </lineage>
</organism>
<keyword evidence="3" id="KW-1185">Reference proteome</keyword>
<dbReference type="InterPro" id="IPR020311">
    <property type="entry name" value="Uncharacterised_Rv0898c"/>
</dbReference>
<sequence>MADTTNDAGIGARIKELVDQEHHLRSHPNPTPEDLTALKAAEVELDQCWDLLRQRRAKQETGENPGDAKARAVGEVEGYLQ</sequence>